<feature type="domain" description="Terminase large subunit gp17-like C-terminal" evidence="2">
    <location>
        <begin position="5"/>
        <end position="117"/>
    </location>
</feature>
<accession>A0ABQ6CCQ0</accession>
<sequence>MAGILHAGALRDWGSWLPWAWPHDGLQHDKGSGEQLAEQYRRQGLRMLEERAQFEDGTNGVEAGLMLMLDRMQTGRLKVFRTLVEWVEEFRLYHRKDGKVVKERDDLMSATRYGLMMLRHAAIAPDAMAKFAPEVPYDPFEY</sequence>
<organism evidence="3 4">
    <name type="scientific">Labrys miyagiensis</name>
    <dbReference type="NCBI Taxonomy" id="346912"/>
    <lineage>
        <taxon>Bacteria</taxon>
        <taxon>Pseudomonadati</taxon>
        <taxon>Pseudomonadota</taxon>
        <taxon>Alphaproteobacteria</taxon>
        <taxon>Hyphomicrobiales</taxon>
        <taxon>Xanthobacteraceae</taxon>
        <taxon>Labrys</taxon>
    </lineage>
</organism>
<dbReference type="InterPro" id="IPR035421">
    <property type="entry name" value="Terminase_6C"/>
</dbReference>
<keyword evidence="4" id="KW-1185">Reference proteome</keyword>
<dbReference type="Pfam" id="PF17289">
    <property type="entry name" value="Terminase_6C"/>
    <property type="match status" value="1"/>
</dbReference>
<dbReference type="Proteomes" id="UP001156882">
    <property type="component" value="Unassembled WGS sequence"/>
</dbReference>
<protein>
    <recommendedName>
        <fullName evidence="2">Terminase large subunit gp17-like C-terminal domain-containing protein</fullName>
    </recommendedName>
</protein>
<evidence type="ECO:0000256" key="1">
    <source>
        <dbReference type="ARBA" id="ARBA00022612"/>
    </source>
</evidence>
<comment type="caution">
    <text evidence="3">The sequence shown here is derived from an EMBL/GenBank/DDBJ whole genome shotgun (WGS) entry which is preliminary data.</text>
</comment>
<dbReference type="EMBL" id="BSPC01000007">
    <property type="protein sequence ID" value="GLS17964.1"/>
    <property type="molecule type" value="Genomic_DNA"/>
</dbReference>
<evidence type="ECO:0000313" key="3">
    <source>
        <dbReference type="EMBL" id="GLS17964.1"/>
    </source>
</evidence>
<evidence type="ECO:0000259" key="2">
    <source>
        <dbReference type="Pfam" id="PF17289"/>
    </source>
</evidence>
<proteinExistence type="predicted"/>
<evidence type="ECO:0000313" key="4">
    <source>
        <dbReference type="Proteomes" id="UP001156882"/>
    </source>
</evidence>
<name>A0ABQ6CCQ0_9HYPH</name>
<dbReference type="Gene3D" id="3.30.420.280">
    <property type="match status" value="1"/>
</dbReference>
<keyword evidence="1" id="KW-1188">Viral release from host cell</keyword>
<reference evidence="4" key="1">
    <citation type="journal article" date="2019" name="Int. J. Syst. Evol. Microbiol.">
        <title>The Global Catalogue of Microorganisms (GCM) 10K type strain sequencing project: providing services to taxonomists for standard genome sequencing and annotation.</title>
        <authorList>
            <consortium name="The Broad Institute Genomics Platform"/>
            <consortium name="The Broad Institute Genome Sequencing Center for Infectious Disease"/>
            <person name="Wu L."/>
            <person name="Ma J."/>
        </authorList>
    </citation>
    <scope>NUCLEOTIDE SEQUENCE [LARGE SCALE GENOMIC DNA]</scope>
    <source>
        <strain evidence="4">NBRC 101365</strain>
    </source>
</reference>
<gene>
    <name evidence="3" type="ORF">GCM10007874_09800</name>
</gene>